<comment type="pathway">
    <text evidence="2 10">Protein modification; protein glycosylation.</text>
</comment>
<protein>
    <recommendedName>
        <fullName evidence="10">Alpha-1,3-glucosyltransferase</fullName>
        <ecNumber evidence="10">2.4.1.-</ecNumber>
    </recommendedName>
</protein>
<dbReference type="AlphaFoldDB" id="V5H2S3"/>
<sequence length="175" mass="20127">MLAFYLILHKHPGLVLWFSTIPTFSMLPLLCKDGLVTPYVALVVLNIVFVLKAYLETSQQSRLITVLFALSMGGCTFLNAAHLLLPPPRRYPDVHSLLNAVYSCGHFVAFVLYTHYLQYQLPTTKYTKIKRSEGAVRRAAAFGNFYQPVPWFRDNELYTEWQCWSECSIASFFFL</sequence>
<evidence type="ECO:0000313" key="11">
    <source>
        <dbReference type="EMBL" id="JAB71269.1"/>
    </source>
</evidence>
<dbReference type="EC" id="2.4.1.-" evidence="10"/>
<keyword evidence="5 10" id="KW-0808">Transferase</keyword>
<evidence type="ECO:0000256" key="1">
    <source>
        <dbReference type="ARBA" id="ARBA00004477"/>
    </source>
</evidence>
<evidence type="ECO:0000256" key="6">
    <source>
        <dbReference type="ARBA" id="ARBA00022692"/>
    </source>
</evidence>
<feature type="transmembrane region" description="Helical" evidence="10">
    <location>
        <begin position="97"/>
        <end position="116"/>
    </location>
</feature>
<evidence type="ECO:0000256" key="5">
    <source>
        <dbReference type="ARBA" id="ARBA00022679"/>
    </source>
</evidence>
<organism evidence="11">
    <name type="scientific">Ixodes ricinus</name>
    <name type="common">Common tick</name>
    <name type="synonym">Acarus ricinus</name>
    <dbReference type="NCBI Taxonomy" id="34613"/>
    <lineage>
        <taxon>Eukaryota</taxon>
        <taxon>Metazoa</taxon>
        <taxon>Ecdysozoa</taxon>
        <taxon>Arthropoda</taxon>
        <taxon>Chelicerata</taxon>
        <taxon>Arachnida</taxon>
        <taxon>Acari</taxon>
        <taxon>Parasitiformes</taxon>
        <taxon>Ixodida</taxon>
        <taxon>Ixodoidea</taxon>
        <taxon>Ixodidae</taxon>
        <taxon>Ixodinae</taxon>
        <taxon>Ixodes</taxon>
    </lineage>
</organism>
<evidence type="ECO:0000256" key="7">
    <source>
        <dbReference type="ARBA" id="ARBA00022824"/>
    </source>
</evidence>
<feature type="transmembrane region" description="Helical" evidence="10">
    <location>
        <begin position="62"/>
        <end position="85"/>
    </location>
</feature>
<keyword evidence="7 10" id="KW-0256">Endoplasmic reticulum</keyword>
<evidence type="ECO:0000256" key="8">
    <source>
        <dbReference type="ARBA" id="ARBA00022989"/>
    </source>
</evidence>
<comment type="caution">
    <text evidence="10">Lacks conserved residue(s) required for the propagation of feature annotation.</text>
</comment>
<dbReference type="PANTHER" id="PTHR12413">
    <property type="entry name" value="DOLICHYL GLYCOSYLTRANSFERASE"/>
    <property type="match status" value="1"/>
</dbReference>
<proteinExistence type="evidence at transcript level"/>
<feature type="transmembrane region" description="Helical" evidence="10">
    <location>
        <begin position="36"/>
        <end position="55"/>
    </location>
</feature>
<keyword evidence="6 10" id="KW-0812">Transmembrane</keyword>
<feature type="transmembrane region" description="Helical" evidence="10">
    <location>
        <begin position="12"/>
        <end position="30"/>
    </location>
</feature>
<accession>V5H2S3</accession>
<evidence type="ECO:0000256" key="3">
    <source>
        <dbReference type="ARBA" id="ARBA00008715"/>
    </source>
</evidence>
<dbReference type="EMBL" id="GANP01013199">
    <property type="protein sequence ID" value="JAB71269.1"/>
    <property type="molecule type" value="mRNA"/>
</dbReference>
<keyword evidence="4 10" id="KW-0328">Glycosyltransferase</keyword>
<dbReference type="UniPathway" id="UPA00378"/>
<name>V5H2S3_IXORI</name>
<reference evidence="11" key="1">
    <citation type="journal article" date="2015" name="Sci. Rep.">
        <title>Tissue- and time-dependent transcription in Ixodes ricinus salivary glands and midguts when blood feeding on the vertebrate host.</title>
        <authorList>
            <person name="Kotsyfakis M."/>
            <person name="Schwarz A."/>
            <person name="Erhart J."/>
            <person name="Ribeiro J.M."/>
        </authorList>
    </citation>
    <scope>NUCLEOTIDE SEQUENCE</scope>
    <source>
        <tissue evidence="11">Salivary gland and midgut</tissue>
    </source>
</reference>
<dbReference type="Pfam" id="PF03155">
    <property type="entry name" value="Alg6_Alg8"/>
    <property type="match status" value="1"/>
</dbReference>
<keyword evidence="8 10" id="KW-1133">Transmembrane helix</keyword>
<comment type="similarity">
    <text evidence="3 10">Belongs to the ALG6/ALG8 glucosyltransferase family.</text>
</comment>
<evidence type="ECO:0000256" key="10">
    <source>
        <dbReference type="RuleBase" id="RU363110"/>
    </source>
</evidence>
<dbReference type="InterPro" id="IPR004856">
    <property type="entry name" value="Glyco_trans_ALG6/ALG8"/>
</dbReference>
<evidence type="ECO:0000256" key="4">
    <source>
        <dbReference type="ARBA" id="ARBA00022676"/>
    </source>
</evidence>
<evidence type="ECO:0000256" key="2">
    <source>
        <dbReference type="ARBA" id="ARBA00004922"/>
    </source>
</evidence>
<comment type="subcellular location">
    <subcellularLocation>
        <location evidence="1 10">Endoplasmic reticulum membrane</location>
        <topology evidence="1 10">Multi-pass membrane protein</topology>
    </subcellularLocation>
</comment>
<evidence type="ECO:0000256" key="9">
    <source>
        <dbReference type="ARBA" id="ARBA00023136"/>
    </source>
</evidence>
<dbReference type="PANTHER" id="PTHR12413:SF1">
    <property type="entry name" value="DOLICHYL PYROPHOSPHATE MAN9GLCNAC2 ALPHA-1,3-GLUCOSYLTRANSFERASE"/>
    <property type="match status" value="1"/>
</dbReference>
<dbReference type="GO" id="GO:0042281">
    <property type="term" value="F:dolichyl pyrophosphate Man9GlcNAc2 alpha-1,3-glucosyltransferase activity"/>
    <property type="evidence" value="ECO:0007669"/>
    <property type="project" value="TreeGrafter"/>
</dbReference>
<keyword evidence="9 10" id="KW-0472">Membrane</keyword>
<dbReference type="GO" id="GO:0005789">
    <property type="term" value="C:endoplasmic reticulum membrane"/>
    <property type="evidence" value="ECO:0007669"/>
    <property type="project" value="UniProtKB-SubCell"/>
</dbReference>